<organism evidence="3">
    <name type="scientific">Melampsora larici-populina (strain 98AG31 / pathotype 3-4-7)</name>
    <name type="common">Poplar leaf rust fungus</name>
    <dbReference type="NCBI Taxonomy" id="747676"/>
    <lineage>
        <taxon>Eukaryota</taxon>
        <taxon>Fungi</taxon>
        <taxon>Dikarya</taxon>
        <taxon>Basidiomycota</taxon>
        <taxon>Pucciniomycotina</taxon>
        <taxon>Pucciniomycetes</taxon>
        <taxon>Pucciniales</taxon>
        <taxon>Melampsoraceae</taxon>
        <taxon>Melampsora</taxon>
    </lineage>
</organism>
<dbReference type="AlphaFoldDB" id="F4S5C5"/>
<feature type="region of interest" description="Disordered" evidence="1">
    <location>
        <begin position="64"/>
        <end position="99"/>
    </location>
</feature>
<dbReference type="KEGG" id="mlr:MELLADRAFT_93813"/>
<name>F4S5C5_MELLP</name>
<dbReference type="EMBL" id="GL883150">
    <property type="protein sequence ID" value="EGG00142.1"/>
    <property type="molecule type" value="Genomic_DNA"/>
</dbReference>
<dbReference type="Proteomes" id="UP000001072">
    <property type="component" value="Unassembled WGS sequence"/>
</dbReference>
<dbReference type="GeneID" id="18936696"/>
<evidence type="ECO:0000256" key="1">
    <source>
        <dbReference type="SAM" id="MobiDB-lite"/>
    </source>
</evidence>
<evidence type="ECO:0000313" key="2">
    <source>
        <dbReference type="EMBL" id="EGG00142.1"/>
    </source>
</evidence>
<gene>
    <name evidence="2" type="ORF">MELLADRAFT_93813</name>
</gene>
<dbReference type="InParanoid" id="F4S5C5"/>
<dbReference type="HOGENOM" id="CLU_091779_0_0_1"/>
<keyword evidence="3" id="KW-1185">Reference proteome</keyword>
<dbReference type="VEuPathDB" id="FungiDB:MELLADRAFT_93813"/>
<accession>F4S5C5</accession>
<proteinExistence type="predicted"/>
<evidence type="ECO:0000313" key="3">
    <source>
        <dbReference type="Proteomes" id="UP000001072"/>
    </source>
</evidence>
<protein>
    <submittedName>
        <fullName evidence="2">Uncharacterized protein</fullName>
    </submittedName>
</protein>
<reference evidence="3" key="1">
    <citation type="journal article" date="2011" name="Proc. Natl. Acad. Sci. U.S.A.">
        <title>Obligate biotrophy features unraveled by the genomic analysis of rust fungi.</title>
        <authorList>
            <person name="Duplessis S."/>
            <person name="Cuomo C.A."/>
            <person name="Lin Y.-C."/>
            <person name="Aerts A."/>
            <person name="Tisserant E."/>
            <person name="Veneault-Fourrey C."/>
            <person name="Joly D.L."/>
            <person name="Hacquard S."/>
            <person name="Amselem J."/>
            <person name="Cantarel B.L."/>
            <person name="Chiu R."/>
            <person name="Coutinho P.M."/>
            <person name="Feau N."/>
            <person name="Field M."/>
            <person name="Frey P."/>
            <person name="Gelhaye E."/>
            <person name="Goldberg J."/>
            <person name="Grabherr M.G."/>
            <person name="Kodira C.D."/>
            <person name="Kohler A."/>
            <person name="Kuees U."/>
            <person name="Lindquist E.A."/>
            <person name="Lucas S.M."/>
            <person name="Mago R."/>
            <person name="Mauceli E."/>
            <person name="Morin E."/>
            <person name="Murat C."/>
            <person name="Pangilinan J.L."/>
            <person name="Park R."/>
            <person name="Pearson M."/>
            <person name="Quesneville H."/>
            <person name="Rouhier N."/>
            <person name="Sakthikumar S."/>
            <person name="Salamov A.A."/>
            <person name="Schmutz J."/>
            <person name="Selles B."/>
            <person name="Shapiro H."/>
            <person name="Tanguay P."/>
            <person name="Tuskan G.A."/>
            <person name="Henrissat B."/>
            <person name="Van de Peer Y."/>
            <person name="Rouze P."/>
            <person name="Ellis J.G."/>
            <person name="Dodds P.N."/>
            <person name="Schein J.E."/>
            <person name="Zhong S."/>
            <person name="Hamelin R.C."/>
            <person name="Grigoriev I.V."/>
            <person name="Szabo L.J."/>
            <person name="Martin F."/>
        </authorList>
    </citation>
    <scope>NUCLEOTIDE SEQUENCE [LARGE SCALE GENOMIC DNA]</scope>
    <source>
        <strain evidence="3">98AG31 / pathotype 3-4-7</strain>
    </source>
</reference>
<dbReference type="RefSeq" id="XP_007416545.1">
    <property type="nucleotide sequence ID" value="XM_007416483.1"/>
</dbReference>
<sequence length="234" mass="25777">MAQGAHHPPKYFEMISTVASNPKWKCLVCGQHMGNIGPHSISQSHLAAVERYEACLAAENAIVPSLSDEPPPSPVTTPHQQDILGDDEPAPDTTRRPPSPFSFLRAFQLAKENQPSDSESSETEIDVHKVLEAIHAMDDDAWGPNNEADDEANLVADLRTGQLLDSEEWFPFKKKESTARCCVIDHRFDSKYPFTGAIPSYSCHIDHMRRPPARMGGATCVKCSPQEGPRACCL</sequence>